<dbReference type="GO" id="GO:0008483">
    <property type="term" value="F:transaminase activity"/>
    <property type="evidence" value="ECO:0007669"/>
    <property type="project" value="UniProtKB-KW"/>
</dbReference>
<dbReference type="EMBL" id="CP002606">
    <property type="protein sequence ID" value="AEA34483.1"/>
    <property type="molecule type" value="Genomic_DNA"/>
</dbReference>
<evidence type="ECO:0000259" key="6">
    <source>
        <dbReference type="Pfam" id="PF00155"/>
    </source>
</evidence>
<dbReference type="Gene3D" id="3.40.640.10">
    <property type="entry name" value="Type I PLP-dependent aspartate aminotransferase-like (Major domain)"/>
    <property type="match status" value="1"/>
</dbReference>
<evidence type="ECO:0000313" key="7">
    <source>
        <dbReference type="EMBL" id="AEA34483.1"/>
    </source>
</evidence>
<dbReference type="InterPro" id="IPR015424">
    <property type="entry name" value="PyrdxlP-dep_Trfase"/>
</dbReference>
<dbReference type="PANTHER" id="PTHR46383">
    <property type="entry name" value="ASPARTATE AMINOTRANSFERASE"/>
    <property type="match status" value="1"/>
</dbReference>
<evidence type="ECO:0000256" key="1">
    <source>
        <dbReference type="ARBA" id="ARBA00001933"/>
    </source>
</evidence>
<reference evidence="7 8" key="1">
    <citation type="journal article" date="2011" name="Stand. Genomic Sci.">
        <title>Complete genome sequence of the thermophilic sulfur-reducer Hippea maritima type strain (MH(2)).</title>
        <authorList>
            <person name="Huntemann M."/>
            <person name="Lu M."/>
            <person name="Nolan M."/>
            <person name="Lapidus A."/>
            <person name="Lucas S."/>
            <person name="Hammon N."/>
            <person name="Deshpande S."/>
            <person name="Cheng J.F."/>
            <person name="Tapia R."/>
            <person name="Han C."/>
            <person name="Goodwin L."/>
            <person name="Pitluck S."/>
            <person name="Liolios K."/>
            <person name="Pagani I."/>
            <person name="Ivanova N."/>
            <person name="Ovchinikova G."/>
            <person name="Pati A."/>
            <person name="Chen A."/>
            <person name="Palaniappan K."/>
            <person name="Land M."/>
            <person name="Hauser L."/>
            <person name="Jeffries C.D."/>
            <person name="Detter J.C."/>
            <person name="Brambilla E.M."/>
            <person name="Rohde M."/>
            <person name="Spring S."/>
            <person name="Goker M."/>
            <person name="Woyke T."/>
            <person name="Bristow J."/>
            <person name="Eisen J.A."/>
            <person name="Markowitz V."/>
            <person name="Hugenholtz P."/>
            <person name="Kyrpides N.C."/>
            <person name="Klenk H.P."/>
            <person name="Mavromatis K."/>
        </authorList>
    </citation>
    <scope>NUCLEOTIDE SEQUENCE [LARGE SCALE GENOMIC DNA]</scope>
    <source>
        <strain evidence="8">ATCC 700847 / DSM 10411 / MH2</strain>
    </source>
</reference>
<feature type="domain" description="Aminotransferase class I/classII large" evidence="6">
    <location>
        <begin position="49"/>
        <end position="376"/>
    </location>
</feature>
<keyword evidence="8" id="KW-1185">Reference proteome</keyword>
<comment type="cofactor">
    <cofactor evidence="1">
        <name>pyridoxal 5'-phosphate</name>
        <dbReference type="ChEBI" id="CHEBI:597326"/>
    </cofactor>
</comment>
<protein>
    <submittedName>
        <fullName evidence="7">Aminotransferase class I and II</fullName>
    </submittedName>
</protein>
<keyword evidence="3 7" id="KW-0032">Aminotransferase</keyword>
<dbReference type="GO" id="GO:0006520">
    <property type="term" value="P:amino acid metabolic process"/>
    <property type="evidence" value="ECO:0007669"/>
    <property type="project" value="InterPro"/>
</dbReference>
<dbReference type="InterPro" id="IPR050596">
    <property type="entry name" value="AspAT/PAT-like"/>
</dbReference>
<dbReference type="CDD" id="cd00609">
    <property type="entry name" value="AAT_like"/>
    <property type="match status" value="1"/>
</dbReference>
<dbReference type="Gene3D" id="3.90.1150.10">
    <property type="entry name" value="Aspartate Aminotransferase, domain 1"/>
    <property type="match status" value="1"/>
</dbReference>
<proteinExistence type="inferred from homology"/>
<dbReference type="OrthoDB" id="9762162at2"/>
<dbReference type="RefSeq" id="WP_013682512.1">
    <property type="nucleotide sequence ID" value="NC_015318.1"/>
</dbReference>
<evidence type="ECO:0000256" key="5">
    <source>
        <dbReference type="ARBA" id="ARBA00022898"/>
    </source>
</evidence>
<evidence type="ECO:0000256" key="2">
    <source>
        <dbReference type="ARBA" id="ARBA00007441"/>
    </source>
</evidence>
<dbReference type="SUPFAM" id="SSF53383">
    <property type="entry name" value="PLP-dependent transferases"/>
    <property type="match status" value="1"/>
</dbReference>
<comment type="similarity">
    <text evidence="2">Belongs to the class-I pyridoxal-phosphate-dependent aminotransferase family.</text>
</comment>
<evidence type="ECO:0000256" key="4">
    <source>
        <dbReference type="ARBA" id="ARBA00022679"/>
    </source>
</evidence>
<dbReference type="AlphaFoldDB" id="F2LTV7"/>
<keyword evidence="5" id="KW-0663">Pyridoxal phosphate</keyword>
<evidence type="ECO:0000313" key="8">
    <source>
        <dbReference type="Proteomes" id="UP000008139"/>
    </source>
</evidence>
<name>F2LTV7_HIPMA</name>
<dbReference type="InterPro" id="IPR015421">
    <property type="entry name" value="PyrdxlP-dep_Trfase_major"/>
</dbReference>
<dbReference type="Pfam" id="PF00155">
    <property type="entry name" value="Aminotran_1_2"/>
    <property type="match status" value="1"/>
</dbReference>
<dbReference type="InterPro" id="IPR004839">
    <property type="entry name" value="Aminotransferase_I/II_large"/>
</dbReference>
<gene>
    <name evidence="7" type="ordered locus">Hipma_1527</name>
</gene>
<dbReference type="STRING" id="760142.Hipma_1527"/>
<dbReference type="GO" id="GO:0030170">
    <property type="term" value="F:pyridoxal phosphate binding"/>
    <property type="evidence" value="ECO:0007669"/>
    <property type="project" value="InterPro"/>
</dbReference>
<dbReference type="Proteomes" id="UP000008139">
    <property type="component" value="Chromosome"/>
</dbReference>
<evidence type="ECO:0000256" key="3">
    <source>
        <dbReference type="ARBA" id="ARBA00022576"/>
    </source>
</evidence>
<reference evidence="8" key="2">
    <citation type="submission" date="2011-03" db="EMBL/GenBank/DDBJ databases">
        <title>The complete genome of Hippea maritima DSM 10411.</title>
        <authorList>
            <consortium name="US DOE Joint Genome Institute (JGI-PGF)"/>
            <person name="Lucas S."/>
            <person name="Copeland A."/>
            <person name="Lapidus A."/>
            <person name="Bruce D."/>
            <person name="Goodwin L."/>
            <person name="Pitluck S."/>
            <person name="Peters L."/>
            <person name="Kyrpides N."/>
            <person name="Mavromatis K."/>
            <person name="Pagani I."/>
            <person name="Ivanova N."/>
            <person name="Mikhailova N."/>
            <person name="Lu M."/>
            <person name="Detter J.C."/>
            <person name="Tapia R."/>
            <person name="Han C."/>
            <person name="Land M."/>
            <person name="Hauser L."/>
            <person name="Markowitz V."/>
            <person name="Cheng J.-F."/>
            <person name="Hugenholtz P."/>
            <person name="Woyke T."/>
            <person name="Wu D."/>
            <person name="Spring S."/>
            <person name="Schroeder M."/>
            <person name="Brambilla E."/>
            <person name="Klenk H.-P."/>
            <person name="Eisen J.A."/>
        </authorList>
    </citation>
    <scope>NUCLEOTIDE SEQUENCE [LARGE SCALE GENOMIC DNA]</scope>
    <source>
        <strain evidence="8">ATCC 700847 / DSM 10411 / MH2</strain>
    </source>
</reference>
<dbReference type="eggNOG" id="COG0436">
    <property type="taxonomic scope" value="Bacteria"/>
</dbReference>
<dbReference type="InParanoid" id="F2LTV7"/>
<sequence length="451" mass="51322">MLGNPDKKFSNFFNGVKPSGLRLAQTVFEKRAQKELKEGKRPIEAVNVAIGSVSLKTHPKLLERFLNPTNEELINGIWRYGETPGTQKANEVFIKIIRAFLPDGVNPKLYSIIQDGGSGAMRTAILGLCGDAGKDDRPLLVMNPTYTNYKAVADELGRRIVAVERALDRSGNFNHVAVEKIEEAVKKYKPGALLIIPYDNPSGQLMRQKTINEYVRICLENDMFIISDEAYRGLYYTDDEPPSVWRVTNKDVPGVEEAGIRISIESLSKTFNSCGLRMGALVTDNEAFRDRASAANTTYLCPSIIDQHIVEGLYDESYEDIRGWVASLRDYYKDLLEHMYDEFKKRMPKAIVSKPEASIYMVLDLREMVDDSFEAEDFVMYCAREGEVEIDGKRYTLLVSPMWGFYNVIEGRNPGHTQVRIACVEPEDKMRIVPELFSRLFEEYLSKRDKR</sequence>
<dbReference type="InterPro" id="IPR015422">
    <property type="entry name" value="PyrdxlP-dep_Trfase_small"/>
</dbReference>
<dbReference type="HOGENOM" id="CLU_606598_0_0_7"/>
<organism evidence="7 8">
    <name type="scientific">Hippea maritima (strain ATCC 700847 / DSM 10411 / MH2)</name>
    <dbReference type="NCBI Taxonomy" id="760142"/>
    <lineage>
        <taxon>Bacteria</taxon>
        <taxon>Pseudomonadati</taxon>
        <taxon>Campylobacterota</taxon>
        <taxon>Desulfurellia</taxon>
        <taxon>Desulfurellales</taxon>
        <taxon>Hippeaceae</taxon>
        <taxon>Hippea</taxon>
    </lineage>
</organism>
<accession>F2LTV7</accession>
<dbReference type="PANTHER" id="PTHR46383:SF1">
    <property type="entry name" value="ASPARTATE AMINOTRANSFERASE"/>
    <property type="match status" value="1"/>
</dbReference>
<keyword evidence="4 7" id="KW-0808">Transferase</keyword>
<dbReference type="KEGG" id="hmr:Hipma_1527"/>